<evidence type="ECO:0000313" key="5">
    <source>
        <dbReference type="Proteomes" id="UP001195483"/>
    </source>
</evidence>
<dbReference type="PANTHER" id="PTHR45775">
    <property type="entry name" value="RAD, GEM/KIR FAMILY MEMBER 2, ISOFORM C"/>
    <property type="match status" value="1"/>
</dbReference>
<comment type="similarity">
    <text evidence="1">Belongs to the small GTPase superfamily. RGK family.</text>
</comment>
<reference evidence="4" key="2">
    <citation type="journal article" date="2021" name="Genome Biol. Evol.">
        <title>Developing a high-quality reference genome for a parasitic bivalve with doubly uniparental inheritance (Bivalvia: Unionida).</title>
        <authorList>
            <person name="Smith C.H."/>
        </authorList>
    </citation>
    <scope>NUCLEOTIDE SEQUENCE</scope>
    <source>
        <strain evidence="4">CHS0354</strain>
        <tissue evidence="4">Mantle</tissue>
    </source>
</reference>
<dbReference type="InterPro" id="IPR001806">
    <property type="entry name" value="Small_GTPase"/>
</dbReference>
<dbReference type="PROSITE" id="PS51421">
    <property type="entry name" value="RAS"/>
    <property type="match status" value="1"/>
</dbReference>
<dbReference type="Proteomes" id="UP001195483">
    <property type="component" value="Unassembled WGS sequence"/>
</dbReference>
<dbReference type="GO" id="GO:0003924">
    <property type="term" value="F:GTPase activity"/>
    <property type="evidence" value="ECO:0007669"/>
    <property type="project" value="InterPro"/>
</dbReference>
<accession>A0AAE0WCL8</accession>
<dbReference type="GO" id="GO:0005525">
    <property type="term" value="F:GTP binding"/>
    <property type="evidence" value="ECO:0007669"/>
    <property type="project" value="InterPro"/>
</dbReference>
<evidence type="ECO:0000313" key="4">
    <source>
        <dbReference type="EMBL" id="KAK3610393.1"/>
    </source>
</evidence>
<comment type="caution">
    <text evidence="4">The sequence shown here is derived from an EMBL/GenBank/DDBJ whole genome shotgun (WGS) entry which is preliminary data.</text>
</comment>
<dbReference type="Gene3D" id="3.40.50.300">
    <property type="entry name" value="P-loop containing nucleotide triphosphate hydrolases"/>
    <property type="match status" value="1"/>
</dbReference>
<dbReference type="PROSITE" id="PS51419">
    <property type="entry name" value="RAB"/>
    <property type="match status" value="1"/>
</dbReference>
<dbReference type="InterPro" id="IPR051641">
    <property type="entry name" value="RGK_GTP-binding_reg"/>
</dbReference>
<reference evidence="4" key="1">
    <citation type="journal article" date="2021" name="Genome Biol. Evol.">
        <title>A High-Quality Reference Genome for a Parasitic Bivalve with Doubly Uniparental Inheritance (Bivalvia: Unionida).</title>
        <authorList>
            <person name="Smith C.H."/>
        </authorList>
    </citation>
    <scope>NUCLEOTIDE SEQUENCE</scope>
    <source>
        <strain evidence="4">CHS0354</strain>
    </source>
</reference>
<reference evidence="4" key="3">
    <citation type="submission" date="2023-05" db="EMBL/GenBank/DDBJ databases">
        <authorList>
            <person name="Smith C.H."/>
        </authorList>
    </citation>
    <scope>NUCLEOTIDE SEQUENCE</scope>
    <source>
        <strain evidence="4">CHS0354</strain>
        <tissue evidence="4">Mantle</tissue>
    </source>
</reference>
<dbReference type="SMART" id="SM00174">
    <property type="entry name" value="RHO"/>
    <property type="match status" value="1"/>
</dbReference>
<dbReference type="GO" id="GO:0005246">
    <property type="term" value="F:calcium channel regulator activity"/>
    <property type="evidence" value="ECO:0007669"/>
    <property type="project" value="TreeGrafter"/>
</dbReference>
<organism evidence="4 5">
    <name type="scientific">Potamilus streckersoni</name>
    <dbReference type="NCBI Taxonomy" id="2493646"/>
    <lineage>
        <taxon>Eukaryota</taxon>
        <taxon>Metazoa</taxon>
        <taxon>Spiralia</taxon>
        <taxon>Lophotrochozoa</taxon>
        <taxon>Mollusca</taxon>
        <taxon>Bivalvia</taxon>
        <taxon>Autobranchia</taxon>
        <taxon>Heteroconchia</taxon>
        <taxon>Palaeoheterodonta</taxon>
        <taxon>Unionida</taxon>
        <taxon>Unionoidea</taxon>
        <taxon>Unionidae</taxon>
        <taxon>Ambleminae</taxon>
        <taxon>Lampsilini</taxon>
        <taxon>Potamilus</taxon>
    </lineage>
</organism>
<dbReference type="Pfam" id="PF00071">
    <property type="entry name" value="Ras"/>
    <property type="match status" value="1"/>
</dbReference>
<dbReference type="SMART" id="SM00173">
    <property type="entry name" value="RAS"/>
    <property type="match status" value="1"/>
</dbReference>
<dbReference type="GO" id="GO:0005886">
    <property type="term" value="C:plasma membrane"/>
    <property type="evidence" value="ECO:0007669"/>
    <property type="project" value="TreeGrafter"/>
</dbReference>
<feature type="region of interest" description="Disordered" evidence="3">
    <location>
        <begin position="156"/>
        <end position="177"/>
    </location>
</feature>
<feature type="compositionally biased region" description="Polar residues" evidence="3">
    <location>
        <begin position="46"/>
        <end position="60"/>
    </location>
</feature>
<name>A0AAE0WCL8_9BIVA</name>
<keyword evidence="5" id="KW-1185">Reference proteome</keyword>
<sequence>MTKATCNVPDVGSQMQLATTASDLQNSVSEGSFKSKQMKRFITENGIASSSAPTSRTGSFKNHPRPKLLDVEIDVTRRRSLPSPTSSSNLLSVSFDNTESILVHEENGKPLRRVRSFKTTSKGIINRGDSFKKSTISISSTGSAYIPDTISVEQGCSKSRSRINSAESKDSGTAISTSSSCPAQYRIVIIGAPQVGKTSLANQFMTSEYVAFENDTDDKEDNPGVRSITVLLDSEESTLEFIEMSLETKDLDEQPCDAFGIVFSINDQASFRSAVEVLHCLRHDIGTDRPIILIGNKIDLVRKRKVPKEDGRAAAIKYESKYTETSAALNHHVDELLVGLLTQIRLKLTPKVDVPSLIPDVTAAQKSKRKRSGPRKLIDKILGRSPSRNIVHACENLLVL</sequence>
<dbReference type="PANTHER" id="PTHR45775:SF6">
    <property type="entry name" value="RAD, GEM_KIR FAMILY MEMBER 2, ISOFORM C"/>
    <property type="match status" value="1"/>
</dbReference>
<proteinExistence type="inferred from homology"/>
<dbReference type="AlphaFoldDB" id="A0AAE0WCL8"/>
<feature type="region of interest" description="Disordered" evidence="3">
    <location>
        <begin position="44"/>
        <end position="65"/>
    </location>
</feature>
<evidence type="ECO:0000256" key="1">
    <source>
        <dbReference type="ARBA" id="ARBA00008846"/>
    </source>
</evidence>
<keyword evidence="2" id="KW-0597">Phosphoprotein</keyword>
<dbReference type="EMBL" id="JAEAOA010000568">
    <property type="protein sequence ID" value="KAK3610393.1"/>
    <property type="molecule type" value="Genomic_DNA"/>
</dbReference>
<protein>
    <submittedName>
        <fullName evidence="4">Uncharacterized protein</fullName>
    </submittedName>
</protein>
<evidence type="ECO:0000256" key="2">
    <source>
        <dbReference type="ARBA" id="ARBA00022553"/>
    </source>
</evidence>
<dbReference type="SMART" id="SM00175">
    <property type="entry name" value="RAB"/>
    <property type="match status" value="1"/>
</dbReference>
<gene>
    <name evidence="4" type="ORF">CHS0354_008676</name>
</gene>
<dbReference type="InterPro" id="IPR027417">
    <property type="entry name" value="P-loop_NTPase"/>
</dbReference>
<evidence type="ECO:0000256" key="3">
    <source>
        <dbReference type="SAM" id="MobiDB-lite"/>
    </source>
</evidence>
<dbReference type="SUPFAM" id="SSF52540">
    <property type="entry name" value="P-loop containing nucleoside triphosphate hydrolases"/>
    <property type="match status" value="1"/>
</dbReference>
<dbReference type="PRINTS" id="PR00449">
    <property type="entry name" value="RASTRNSFRMNG"/>
</dbReference>